<evidence type="ECO:0000313" key="2">
    <source>
        <dbReference type="Proteomes" id="UP000326169"/>
    </source>
</evidence>
<proteinExistence type="predicted"/>
<sequence>MGNDNVEITMGNDNQVNDNQVYVKADTRNHKGFFVQQGAYKLKNIEESGWALICLDSVCYYVDPDNLQSSQSGESAES</sequence>
<organism evidence="1 2">
    <name type="scientific">Limnospira platensis NIES-46</name>
    <dbReference type="NCBI Taxonomy" id="1236695"/>
    <lineage>
        <taxon>Bacteria</taxon>
        <taxon>Bacillati</taxon>
        <taxon>Cyanobacteriota</taxon>
        <taxon>Cyanophyceae</taxon>
        <taxon>Oscillatoriophycideae</taxon>
        <taxon>Oscillatoriales</taxon>
        <taxon>Sirenicapillariaceae</taxon>
        <taxon>Limnospira</taxon>
    </lineage>
</organism>
<gene>
    <name evidence="1" type="ORF">NIES46_36620</name>
</gene>
<name>A0A5M3TCH0_LIMPL</name>
<dbReference type="GeneID" id="301684440"/>
<protein>
    <submittedName>
        <fullName evidence="1">Uncharacterized protein</fullName>
    </submittedName>
</protein>
<dbReference type="RefSeq" id="WP_006619724.1">
    <property type="nucleotide sequence ID" value="NZ_BIMW01000143.1"/>
</dbReference>
<accession>A0A5M3TCH0</accession>
<dbReference type="EMBL" id="BIMW01000143">
    <property type="protein sequence ID" value="GCE95596.1"/>
    <property type="molecule type" value="Genomic_DNA"/>
</dbReference>
<evidence type="ECO:0000313" key="1">
    <source>
        <dbReference type="EMBL" id="GCE95596.1"/>
    </source>
</evidence>
<dbReference type="Proteomes" id="UP000326169">
    <property type="component" value="Unassembled WGS sequence"/>
</dbReference>
<comment type="caution">
    <text evidence="1">The sequence shown here is derived from an EMBL/GenBank/DDBJ whole genome shotgun (WGS) entry which is preliminary data.</text>
</comment>
<reference evidence="1 2" key="1">
    <citation type="journal article" date="2019" name="J Genomics">
        <title>The Draft Genome of a Hydrogen-producing Cyanobacterium, Arthrospira platensis NIES-46.</title>
        <authorList>
            <person name="Suzuki S."/>
            <person name="Yamaguchi H."/>
            <person name="Kawachi M."/>
        </authorList>
    </citation>
    <scope>NUCLEOTIDE SEQUENCE [LARGE SCALE GENOMIC DNA]</scope>
    <source>
        <strain evidence="1 2">NIES-46</strain>
    </source>
</reference>
<keyword evidence="2" id="KW-1185">Reference proteome</keyword>